<feature type="transmembrane region" description="Helical" evidence="7">
    <location>
        <begin position="276"/>
        <end position="298"/>
    </location>
</feature>
<organism evidence="9 10">
    <name type="scientific">Tengunoibacter tsumagoiensis</name>
    <dbReference type="NCBI Taxonomy" id="2014871"/>
    <lineage>
        <taxon>Bacteria</taxon>
        <taxon>Bacillati</taxon>
        <taxon>Chloroflexota</taxon>
        <taxon>Ktedonobacteria</taxon>
        <taxon>Ktedonobacterales</taxon>
        <taxon>Dictyobacteraceae</taxon>
        <taxon>Tengunoibacter</taxon>
    </lineage>
</organism>
<keyword evidence="10" id="KW-1185">Reference proteome</keyword>
<dbReference type="Proteomes" id="UP000287352">
    <property type="component" value="Unassembled WGS sequence"/>
</dbReference>
<dbReference type="InterPro" id="IPR004869">
    <property type="entry name" value="MMPL_dom"/>
</dbReference>
<dbReference type="GO" id="GO:0005886">
    <property type="term" value="C:plasma membrane"/>
    <property type="evidence" value="ECO:0007669"/>
    <property type="project" value="UniProtKB-SubCell"/>
</dbReference>
<keyword evidence="6 7" id="KW-0472">Membrane</keyword>
<feature type="transmembrane region" description="Helical" evidence="7">
    <location>
        <begin position="556"/>
        <end position="574"/>
    </location>
</feature>
<evidence type="ECO:0000256" key="6">
    <source>
        <dbReference type="ARBA" id="ARBA00023136"/>
    </source>
</evidence>
<evidence type="ECO:0000313" key="9">
    <source>
        <dbReference type="EMBL" id="GCE14429.1"/>
    </source>
</evidence>
<dbReference type="InterPro" id="IPR050545">
    <property type="entry name" value="Mycobact_MmpL"/>
</dbReference>
<reference evidence="10" key="1">
    <citation type="submission" date="2018-12" db="EMBL/GenBank/DDBJ databases">
        <title>Tengunoibacter tsumagoiensis gen. nov., sp. nov., Dictyobacter kobayashii sp. nov., D. alpinus sp. nov., and D. joshuensis sp. nov. and description of Dictyobacteraceae fam. nov. within the order Ktedonobacterales isolated from Tengu-no-mugimeshi.</title>
        <authorList>
            <person name="Wang C.M."/>
            <person name="Zheng Y."/>
            <person name="Sakai Y."/>
            <person name="Toyoda A."/>
            <person name="Minakuchi Y."/>
            <person name="Abe K."/>
            <person name="Yokota A."/>
            <person name="Yabe S."/>
        </authorList>
    </citation>
    <scope>NUCLEOTIDE SEQUENCE [LARGE SCALE GENOMIC DNA]</scope>
    <source>
        <strain evidence="10">Uno3</strain>
    </source>
</reference>
<feature type="transmembrane region" description="Helical" evidence="7">
    <location>
        <begin position="12"/>
        <end position="32"/>
    </location>
</feature>
<dbReference type="Pfam" id="PF03176">
    <property type="entry name" value="MMPL"/>
    <property type="match status" value="2"/>
</dbReference>
<feature type="transmembrane region" description="Helical" evidence="7">
    <location>
        <begin position="310"/>
        <end position="333"/>
    </location>
</feature>
<comment type="similarity">
    <text evidence="2">Belongs to the resistance-nodulation-cell division (RND) (TC 2.A.6) family. MmpL subfamily.</text>
</comment>
<sequence length="768" mass="83520">MLTRLGGGLYRARWALLLFTLLLTAIMGWYGLGVFDSLGSATLGNPKDESIRAAKLLNTTFGTKTDDKDSFLLLLKSDELKATDPAYQQAATQLFDTLKQRSEVLSIQSYYSTHSANFLSRDEHETFAVVNVSTRNGGSTTYHKLEPLFKAPGLDVKAGGSLAVTVQFNDQLKKDLEFAEVIALPIVAILLVIIFGGLTSALMPLIIGGFAIVGSFTLLRILTHFIDVSSFATNVVTIIGLGLAIDYSLFIITRFREELSHDPTNIKRAIQKTMGTAGRTVLFSGLTVCTSLLSLLVIDEPVLHSIGLATIASALVAMLGALTVLPVILALLGTRINTLSLQRLFSRREANSQKQGAWYHLSYFVMRWRIPVTTVLILFLLALGIPFLHASFASTDERSLPLSSPARAVIDDLNKNFEGQNNTTISVAITTHGDALSSDNLAKLDDYVTDASKLQGVINVQSVVTLNPQLTLANYQQLYAHPTASPIASQLTEAAKQFAKGDVEKVTIIASFDPHSSATQDLVKQVRGLHHPDGFDILVGGGMAQQVDQFTNLSSSIPRALLVMAIAIFVLLFLMTGSIVMPIKAILLNILSLTATFGALVWIFQDGNLQNLLGFKAFGALDSTQPVLIFAIAFGLSMDYEVFLLSRIKEQFDKTQNNKEAVAVGLQKTGWLVTSAAMLLSVVVAAFATSRIIFIQEIGVGISLAILMDATIVRALLVPAMMALLGNWNWWAPRPLQKVWQYIGLREPTEDEPILSDEKQSVEAPSFV</sequence>
<feature type="transmembrane region" description="Helical" evidence="7">
    <location>
        <begin position="178"/>
        <end position="198"/>
    </location>
</feature>
<dbReference type="OrthoDB" id="7051771at2"/>
<dbReference type="PANTHER" id="PTHR33406">
    <property type="entry name" value="MEMBRANE PROTEIN MJ1562-RELATED"/>
    <property type="match status" value="1"/>
</dbReference>
<dbReference type="SUPFAM" id="SSF82866">
    <property type="entry name" value="Multidrug efflux transporter AcrB transmembrane domain"/>
    <property type="match status" value="2"/>
</dbReference>
<proteinExistence type="inferred from homology"/>
<feature type="transmembrane region" description="Helical" evidence="7">
    <location>
        <begin position="232"/>
        <end position="255"/>
    </location>
</feature>
<comment type="subcellular location">
    <subcellularLocation>
        <location evidence="1">Cell membrane</location>
        <topology evidence="1">Multi-pass membrane protein</topology>
    </subcellularLocation>
</comment>
<evidence type="ECO:0000259" key="8">
    <source>
        <dbReference type="PROSITE" id="PS50156"/>
    </source>
</evidence>
<evidence type="ECO:0000256" key="3">
    <source>
        <dbReference type="ARBA" id="ARBA00022475"/>
    </source>
</evidence>
<feature type="transmembrane region" description="Helical" evidence="7">
    <location>
        <begin position="700"/>
        <end position="725"/>
    </location>
</feature>
<evidence type="ECO:0000256" key="5">
    <source>
        <dbReference type="ARBA" id="ARBA00022989"/>
    </source>
</evidence>
<evidence type="ECO:0000256" key="7">
    <source>
        <dbReference type="SAM" id="Phobius"/>
    </source>
</evidence>
<dbReference type="EMBL" id="BIFR01000002">
    <property type="protein sequence ID" value="GCE14429.1"/>
    <property type="molecule type" value="Genomic_DNA"/>
</dbReference>
<feature type="domain" description="SSD" evidence="8">
    <location>
        <begin position="201"/>
        <end position="331"/>
    </location>
</feature>
<feature type="transmembrane region" description="Helical" evidence="7">
    <location>
        <begin position="586"/>
        <end position="605"/>
    </location>
</feature>
<evidence type="ECO:0000256" key="2">
    <source>
        <dbReference type="ARBA" id="ARBA00010157"/>
    </source>
</evidence>
<dbReference type="PROSITE" id="PS50156">
    <property type="entry name" value="SSD"/>
    <property type="match status" value="1"/>
</dbReference>
<keyword evidence="4 7" id="KW-0812">Transmembrane</keyword>
<evidence type="ECO:0000313" key="10">
    <source>
        <dbReference type="Proteomes" id="UP000287352"/>
    </source>
</evidence>
<name>A0A402A5S6_9CHLR</name>
<keyword evidence="3" id="KW-1003">Cell membrane</keyword>
<evidence type="ECO:0000256" key="4">
    <source>
        <dbReference type="ARBA" id="ARBA00022692"/>
    </source>
</evidence>
<accession>A0A402A5S6</accession>
<feature type="transmembrane region" description="Helical" evidence="7">
    <location>
        <begin position="205"/>
        <end position="226"/>
    </location>
</feature>
<gene>
    <name evidence="9" type="ORF">KTT_42880</name>
</gene>
<dbReference type="PANTHER" id="PTHR33406:SF11">
    <property type="entry name" value="MEMBRANE PROTEIN SCO6666-RELATED"/>
    <property type="match status" value="1"/>
</dbReference>
<evidence type="ECO:0000256" key="1">
    <source>
        <dbReference type="ARBA" id="ARBA00004651"/>
    </source>
</evidence>
<feature type="transmembrane region" description="Helical" evidence="7">
    <location>
        <begin position="370"/>
        <end position="392"/>
    </location>
</feature>
<comment type="caution">
    <text evidence="9">The sequence shown here is derived from an EMBL/GenBank/DDBJ whole genome shotgun (WGS) entry which is preliminary data.</text>
</comment>
<dbReference type="RefSeq" id="WP_126582008.1">
    <property type="nucleotide sequence ID" value="NZ_BIFR01000002.1"/>
</dbReference>
<dbReference type="InterPro" id="IPR000731">
    <property type="entry name" value="SSD"/>
</dbReference>
<feature type="transmembrane region" description="Helical" evidence="7">
    <location>
        <begin position="625"/>
        <end position="648"/>
    </location>
</feature>
<dbReference type="AlphaFoldDB" id="A0A402A5S6"/>
<feature type="transmembrane region" description="Helical" evidence="7">
    <location>
        <begin position="669"/>
        <end position="694"/>
    </location>
</feature>
<keyword evidence="5 7" id="KW-1133">Transmembrane helix</keyword>
<dbReference type="Gene3D" id="1.20.1640.10">
    <property type="entry name" value="Multidrug efflux transporter AcrB transmembrane domain"/>
    <property type="match status" value="2"/>
</dbReference>
<protein>
    <submittedName>
        <fullName evidence="9">Putative conserved membrane protein, MmpL family</fullName>
    </submittedName>
</protein>